<organism evidence="6 7">
    <name type="scientific">Rubricoccus marinus</name>
    <dbReference type="NCBI Taxonomy" id="716817"/>
    <lineage>
        <taxon>Bacteria</taxon>
        <taxon>Pseudomonadati</taxon>
        <taxon>Rhodothermota</taxon>
        <taxon>Rhodothermia</taxon>
        <taxon>Rhodothermales</taxon>
        <taxon>Rubricoccaceae</taxon>
        <taxon>Rubricoccus</taxon>
    </lineage>
</organism>
<name>A0A259U1Y3_9BACT</name>
<dbReference type="PANTHER" id="PTHR43543">
    <property type="entry name" value="MALONIC SEMIALDEHYDE REDUCTASE RUTE-RELATED"/>
    <property type="match status" value="1"/>
</dbReference>
<keyword evidence="2" id="KW-0288">FMN</keyword>
<reference evidence="6 7" key="1">
    <citation type="submission" date="2016-11" db="EMBL/GenBank/DDBJ databases">
        <title>Study of marine rhodopsin-containing bacteria.</title>
        <authorList>
            <person name="Yoshizawa S."/>
            <person name="Kumagai Y."/>
            <person name="Kogure K."/>
        </authorList>
    </citation>
    <scope>NUCLEOTIDE SEQUENCE [LARGE SCALE GENOMIC DNA]</scope>
    <source>
        <strain evidence="6 7">SG-29</strain>
    </source>
</reference>
<evidence type="ECO:0000256" key="4">
    <source>
        <dbReference type="ARBA" id="ARBA00023002"/>
    </source>
</evidence>
<feature type="domain" description="Nitroreductase" evidence="5">
    <location>
        <begin position="24"/>
        <end position="181"/>
    </location>
</feature>
<gene>
    <name evidence="6" type="ORF">BSZ36_13745</name>
</gene>
<dbReference type="Pfam" id="PF00881">
    <property type="entry name" value="Nitroreductase"/>
    <property type="match status" value="1"/>
</dbReference>
<dbReference type="EMBL" id="MQWB01000001">
    <property type="protein sequence ID" value="OZC03950.1"/>
    <property type="molecule type" value="Genomic_DNA"/>
</dbReference>
<evidence type="ECO:0000256" key="3">
    <source>
        <dbReference type="ARBA" id="ARBA00022857"/>
    </source>
</evidence>
<dbReference type="InterPro" id="IPR050461">
    <property type="entry name" value="Nitroreductase_HadB/RutE"/>
</dbReference>
<proteinExistence type="predicted"/>
<evidence type="ECO:0000256" key="1">
    <source>
        <dbReference type="ARBA" id="ARBA00022630"/>
    </source>
</evidence>
<protein>
    <submittedName>
        <fullName evidence="6">Malonic semialdehyde reductase</fullName>
    </submittedName>
</protein>
<dbReference type="NCBIfam" id="NF003768">
    <property type="entry name" value="PRK05365.1"/>
    <property type="match status" value="1"/>
</dbReference>
<keyword evidence="7" id="KW-1185">Reference proteome</keyword>
<keyword evidence="3" id="KW-0521">NADP</keyword>
<dbReference type="CDD" id="cd02148">
    <property type="entry name" value="RutE-like"/>
    <property type="match status" value="1"/>
</dbReference>
<dbReference type="SUPFAM" id="SSF55469">
    <property type="entry name" value="FMN-dependent nitroreductase-like"/>
    <property type="match status" value="1"/>
</dbReference>
<accession>A0A259U1Y3</accession>
<dbReference type="InParanoid" id="A0A259U1Y3"/>
<dbReference type="PANTHER" id="PTHR43543:SF1">
    <property type="entry name" value="MALONIC SEMIALDEHYDE REDUCTASE RUTE-RELATED"/>
    <property type="match status" value="1"/>
</dbReference>
<comment type="caution">
    <text evidence="6">The sequence shown here is derived from an EMBL/GenBank/DDBJ whole genome shotgun (WGS) entry which is preliminary data.</text>
</comment>
<dbReference type="FunCoup" id="A0A259U1Y3">
    <property type="interactions" value="27"/>
</dbReference>
<evidence type="ECO:0000256" key="2">
    <source>
        <dbReference type="ARBA" id="ARBA00022643"/>
    </source>
</evidence>
<dbReference type="Proteomes" id="UP000216446">
    <property type="component" value="Unassembled WGS sequence"/>
</dbReference>
<dbReference type="GO" id="GO:0016491">
    <property type="term" value="F:oxidoreductase activity"/>
    <property type="evidence" value="ECO:0007669"/>
    <property type="project" value="UniProtKB-KW"/>
</dbReference>
<evidence type="ECO:0000313" key="6">
    <source>
        <dbReference type="EMBL" id="OZC03950.1"/>
    </source>
</evidence>
<keyword evidence="4" id="KW-0560">Oxidoreductase</keyword>
<keyword evidence="1" id="KW-0285">Flavoprotein</keyword>
<dbReference type="RefSeq" id="WP_094549897.1">
    <property type="nucleotide sequence ID" value="NZ_MQWB01000001.1"/>
</dbReference>
<dbReference type="AlphaFoldDB" id="A0A259U1Y3"/>
<dbReference type="Gene3D" id="3.40.109.10">
    <property type="entry name" value="NADH Oxidase"/>
    <property type="match status" value="1"/>
</dbReference>
<dbReference type="InterPro" id="IPR023936">
    <property type="entry name" value="RutE-like"/>
</dbReference>
<sequence length="205" mass="22449">MQVLPDTSALLALDSEAQDLLFREAHTTYTFADEPVTDEQVRAIYDLVRWAPTAVNGQPLRVLLVRSGDARQRLVPFMMDSNQGKVATAPLVAVLAYDTDFHENLPRLLPHAPGAKDWFAQEAPRVASAHENAALQAAYFLLGVRAAGLGAGPMSGFDASGVDAEFLADTSWRSFMVVTLGVPAEEGAWHPRSPRMDYEEVFHEV</sequence>
<dbReference type="InterPro" id="IPR029479">
    <property type="entry name" value="Nitroreductase"/>
</dbReference>
<evidence type="ECO:0000259" key="5">
    <source>
        <dbReference type="Pfam" id="PF00881"/>
    </source>
</evidence>
<evidence type="ECO:0000313" key="7">
    <source>
        <dbReference type="Proteomes" id="UP000216446"/>
    </source>
</evidence>
<dbReference type="OrthoDB" id="9809288at2"/>
<dbReference type="InterPro" id="IPR000415">
    <property type="entry name" value="Nitroreductase-like"/>
</dbReference>